<accession>A0AA39N072</accession>
<reference evidence="4" key="1">
    <citation type="submission" date="2023-06" db="EMBL/GenBank/DDBJ databases">
        <authorList>
            <consortium name="Lawrence Berkeley National Laboratory"/>
            <person name="Ahrendt S."/>
            <person name="Sahu N."/>
            <person name="Indic B."/>
            <person name="Wong-Bajracharya J."/>
            <person name="Merenyi Z."/>
            <person name="Ke H.-M."/>
            <person name="Monk M."/>
            <person name="Kocsube S."/>
            <person name="Drula E."/>
            <person name="Lipzen A."/>
            <person name="Balint B."/>
            <person name="Henrissat B."/>
            <person name="Andreopoulos B."/>
            <person name="Martin F.M."/>
            <person name="Harder C.B."/>
            <person name="Rigling D."/>
            <person name="Ford K.L."/>
            <person name="Foster G.D."/>
            <person name="Pangilinan J."/>
            <person name="Papanicolaou A."/>
            <person name="Barry K."/>
            <person name="LaButti K."/>
            <person name="Viragh M."/>
            <person name="Koriabine M."/>
            <person name="Yan M."/>
            <person name="Riley R."/>
            <person name="Champramary S."/>
            <person name="Plett K.L."/>
            <person name="Tsai I.J."/>
            <person name="Slot J."/>
            <person name="Sipos G."/>
            <person name="Plett J."/>
            <person name="Nagy L.G."/>
            <person name="Grigoriev I.V."/>
        </authorList>
    </citation>
    <scope>NUCLEOTIDE SEQUENCE</scope>
    <source>
        <strain evidence="4">FPL87.14</strain>
    </source>
</reference>
<comment type="caution">
    <text evidence="4">The sequence shown here is derived from an EMBL/GenBank/DDBJ whole genome shotgun (WGS) entry which is preliminary data.</text>
</comment>
<evidence type="ECO:0000256" key="1">
    <source>
        <dbReference type="ARBA" id="ARBA00006547"/>
    </source>
</evidence>
<sequence>MTRIFALVSHFIFRVMIRWLISKKYATLTTVCWLVHRSGSLQSLSRSVMSPSWPYNGKLRNDSKIKKISSRYSPTQVLQWLTCVGFPGTYSEIDISSGGFPITLENLHILTRLSTIAFPIENTALHYGTDHIMDISADSIFQRLVVERKGSYCFGLNGLFLDMLRGLGYRAYSGSGKVNDPLAPHETPEYLSFVHMVLFVQPIDDSSETYLVDVGCGGNGPSRPILLSCDPHNVVMGVSPTEKHRLTRGSRPQSSLDSGPEGTEWRLEVLQEKGPDSKWKIVYSFLEDEFFETDYTAMNFGVSMSPGGFFVDNIVYGRNFWLTVDEARELGANDSDMDSFLTRYMGRIGMRGDVITRHIGSGSEVIRTATTELEQRDILRELCGIDIPTEDLENVTGRSAAVPLGY</sequence>
<protein>
    <submittedName>
        <fullName evidence="4">Arylamine N-acetyltransferase 1</fullName>
    </submittedName>
</protein>
<evidence type="ECO:0000256" key="3">
    <source>
        <dbReference type="SAM" id="SignalP"/>
    </source>
</evidence>
<dbReference type="InterPro" id="IPR053710">
    <property type="entry name" value="Arylamine_NAT_domain_sf"/>
</dbReference>
<evidence type="ECO:0000313" key="5">
    <source>
        <dbReference type="Proteomes" id="UP001175226"/>
    </source>
</evidence>
<dbReference type="SUPFAM" id="SSF54001">
    <property type="entry name" value="Cysteine proteinases"/>
    <property type="match status" value="1"/>
</dbReference>
<dbReference type="Proteomes" id="UP001175226">
    <property type="component" value="Unassembled WGS sequence"/>
</dbReference>
<feature type="region of interest" description="Disordered" evidence="2">
    <location>
        <begin position="241"/>
        <end position="262"/>
    </location>
</feature>
<evidence type="ECO:0000256" key="2">
    <source>
        <dbReference type="SAM" id="MobiDB-lite"/>
    </source>
</evidence>
<dbReference type="AlphaFoldDB" id="A0AA39N072"/>
<feature type="signal peptide" evidence="3">
    <location>
        <begin position="1"/>
        <end position="26"/>
    </location>
</feature>
<keyword evidence="3" id="KW-0732">Signal</keyword>
<organism evidence="4 5">
    <name type="scientific">Armillaria borealis</name>
    <dbReference type="NCBI Taxonomy" id="47425"/>
    <lineage>
        <taxon>Eukaryota</taxon>
        <taxon>Fungi</taxon>
        <taxon>Dikarya</taxon>
        <taxon>Basidiomycota</taxon>
        <taxon>Agaricomycotina</taxon>
        <taxon>Agaricomycetes</taxon>
        <taxon>Agaricomycetidae</taxon>
        <taxon>Agaricales</taxon>
        <taxon>Marasmiineae</taxon>
        <taxon>Physalacriaceae</taxon>
        <taxon>Armillaria</taxon>
    </lineage>
</organism>
<dbReference type="GO" id="GO:0016407">
    <property type="term" value="F:acetyltransferase activity"/>
    <property type="evidence" value="ECO:0007669"/>
    <property type="project" value="InterPro"/>
</dbReference>
<keyword evidence="5" id="KW-1185">Reference proteome</keyword>
<dbReference type="Pfam" id="PF00797">
    <property type="entry name" value="Acetyltransf_2"/>
    <property type="match status" value="1"/>
</dbReference>
<dbReference type="Gene3D" id="3.30.2140.20">
    <property type="match status" value="1"/>
</dbReference>
<comment type="similarity">
    <text evidence="1">Belongs to the arylamine N-acetyltransferase family.</text>
</comment>
<dbReference type="InterPro" id="IPR038765">
    <property type="entry name" value="Papain-like_cys_pep_sf"/>
</dbReference>
<dbReference type="PANTHER" id="PTHR11786:SF0">
    <property type="entry name" value="ARYLAMINE N-ACETYLTRANSFERASE 4-RELATED"/>
    <property type="match status" value="1"/>
</dbReference>
<feature type="chain" id="PRO_5041426148" evidence="3">
    <location>
        <begin position="27"/>
        <end position="406"/>
    </location>
</feature>
<gene>
    <name evidence="4" type="ORF">EV421DRAFT_1770388</name>
</gene>
<dbReference type="EMBL" id="JAUEPT010000004">
    <property type="protein sequence ID" value="KAK0452658.1"/>
    <property type="molecule type" value="Genomic_DNA"/>
</dbReference>
<name>A0AA39N072_9AGAR</name>
<evidence type="ECO:0000313" key="4">
    <source>
        <dbReference type="EMBL" id="KAK0452658.1"/>
    </source>
</evidence>
<proteinExistence type="inferred from homology"/>
<dbReference type="InterPro" id="IPR001447">
    <property type="entry name" value="Arylamine_N-AcTrfase"/>
</dbReference>
<dbReference type="PANTHER" id="PTHR11786">
    <property type="entry name" value="N-HYDROXYARYLAMINE O-ACETYLTRANSFERASE"/>
    <property type="match status" value="1"/>
</dbReference>